<reference evidence="4" key="1">
    <citation type="submission" date="2020-06" db="EMBL/GenBank/DDBJ databases">
        <authorList>
            <person name="Li T."/>
            <person name="Hu X."/>
            <person name="Zhang T."/>
            <person name="Song X."/>
            <person name="Zhang H."/>
            <person name="Dai N."/>
            <person name="Sheng W."/>
            <person name="Hou X."/>
            <person name="Wei L."/>
        </authorList>
    </citation>
    <scope>NUCLEOTIDE SEQUENCE</scope>
    <source>
        <strain evidence="4">3651</strain>
        <tissue evidence="4">Leaf</tissue>
    </source>
</reference>
<dbReference type="EMBL" id="JACGWO010000012">
    <property type="protein sequence ID" value="KAK4414387.1"/>
    <property type="molecule type" value="Genomic_DNA"/>
</dbReference>
<evidence type="ECO:0000313" key="5">
    <source>
        <dbReference type="Proteomes" id="UP001293254"/>
    </source>
</evidence>
<dbReference type="Pfam" id="PF06075">
    <property type="entry name" value="DUF936"/>
    <property type="match status" value="1"/>
</dbReference>
<keyword evidence="5" id="KW-1185">Reference proteome</keyword>
<evidence type="ECO:0000259" key="3">
    <source>
        <dbReference type="Pfam" id="PF21647"/>
    </source>
</evidence>
<gene>
    <name evidence="4" type="ORF">Salat_2851700</name>
</gene>
<feature type="domain" description="DUF6857" evidence="3">
    <location>
        <begin position="257"/>
        <end position="569"/>
    </location>
</feature>
<dbReference type="Pfam" id="PF21647">
    <property type="entry name" value="DUF6857"/>
    <property type="match status" value="1"/>
</dbReference>
<dbReference type="InterPro" id="IPR010341">
    <property type="entry name" value="DUF936_pln"/>
</dbReference>
<name>A0AAE1XN17_9LAMI</name>
<sequence length="572" mass="63222">MASLTPGTLDKLLQNVGNKDFKVAGDHRSALLQVISIVPSLEDDPWKSRGYFLRVSDSVHSAYVSVSDEDVELILSDKIQLGQFIHVTLLDSGSPVPVLRGLKPIPKRRPCVGEPKDLISSDFLNSKKVKSKVKVKKVMGNEEGNVRRISLGNGKVGGLESRRLSLDSARKGWDRSPQSRNGGRDEKSKSKDNVSRMVCVVTNKVFPHDRSPKGSSISPLTSKNVIVSPNHLSKPIIKNLKSSDDGIFPNHFHKVALSAKNWSDSKILWNSLPSGICDLGKEVTSYRNVSFVSAIRALEEVSVYDGVLRCTSMFAELRESSQKEASGPLVEQFLKLHESMKKAAIVVSSLINTKTSDKIDSNDCSSRFSESGKCLGPASKNASLWIQAAVQTDLSKFSLYAKGAAKGIASCEKRHYVVIENAPVKIETENHSPDNKKNSINHGSSKLVPKVKELSSHSRRRLSNAKGTNAGHEAWSEGSGWRHVADLAQKLLSSSRAWFLDYLEDSLDNGFRLKSKEDTSQIAVLLGELKRVNQWLDDAFQEDGRADERIESLKKKLYRFLLDHVDSAVPRR</sequence>
<dbReference type="PANTHER" id="PTHR31928">
    <property type="entry name" value="EXPRESSED PROTEIN"/>
    <property type="match status" value="1"/>
</dbReference>
<evidence type="ECO:0000256" key="1">
    <source>
        <dbReference type="SAM" id="MobiDB-lite"/>
    </source>
</evidence>
<proteinExistence type="predicted"/>
<feature type="region of interest" description="Disordered" evidence="1">
    <location>
        <begin position="167"/>
        <end position="194"/>
    </location>
</feature>
<dbReference type="AlphaFoldDB" id="A0AAE1XN17"/>
<dbReference type="PANTHER" id="PTHR31928:SF7">
    <property type="entry name" value="FACTOR 1-DELTA, PUTATIVE (DUF936)-RELATED"/>
    <property type="match status" value="1"/>
</dbReference>
<feature type="compositionally biased region" description="Basic and acidic residues" evidence="1">
    <location>
        <begin position="182"/>
        <end position="194"/>
    </location>
</feature>
<accession>A0AAE1XN17</accession>
<dbReference type="InterPro" id="IPR049172">
    <property type="entry name" value="DUF6857_pln"/>
</dbReference>
<evidence type="ECO:0000313" key="4">
    <source>
        <dbReference type="EMBL" id="KAK4414387.1"/>
    </source>
</evidence>
<comment type="caution">
    <text evidence="4">The sequence shown here is derived from an EMBL/GenBank/DDBJ whole genome shotgun (WGS) entry which is preliminary data.</text>
</comment>
<organism evidence="4 5">
    <name type="scientific">Sesamum alatum</name>
    <dbReference type="NCBI Taxonomy" id="300844"/>
    <lineage>
        <taxon>Eukaryota</taxon>
        <taxon>Viridiplantae</taxon>
        <taxon>Streptophyta</taxon>
        <taxon>Embryophyta</taxon>
        <taxon>Tracheophyta</taxon>
        <taxon>Spermatophyta</taxon>
        <taxon>Magnoliopsida</taxon>
        <taxon>eudicotyledons</taxon>
        <taxon>Gunneridae</taxon>
        <taxon>Pentapetalae</taxon>
        <taxon>asterids</taxon>
        <taxon>lamiids</taxon>
        <taxon>Lamiales</taxon>
        <taxon>Pedaliaceae</taxon>
        <taxon>Sesamum</taxon>
    </lineage>
</organism>
<reference evidence="4" key="2">
    <citation type="journal article" date="2024" name="Plant">
        <title>Genomic evolution and insights into agronomic trait innovations of Sesamum species.</title>
        <authorList>
            <person name="Miao H."/>
            <person name="Wang L."/>
            <person name="Qu L."/>
            <person name="Liu H."/>
            <person name="Sun Y."/>
            <person name="Le M."/>
            <person name="Wang Q."/>
            <person name="Wei S."/>
            <person name="Zheng Y."/>
            <person name="Lin W."/>
            <person name="Duan Y."/>
            <person name="Cao H."/>
            <person name="Xiong S."/>
            <person name="Wang X."/>
            <person name="Wei L."/>
            <person name="Li C."/>
            <person name="Ma Q."/>
            <person name="Ju M."/>
            <person name="Zhao R."/>
            <person name="Li G."/>
            <person name="Mu C."/>
            <person name="Tian Q."/>
            <person name="Mei H."/>
            <person name="Zhang T."/>
            <person name="Gao T."/>
            <person name="Zhang H."/>
        </authorList>
    </citation>
    <scope>NUCLEOTIDE SEQUENCE</scope>
    <source>
        <strain evidence="4">3651</strain>
    </source>
</reference>
<feature type="region of interest" description="Disordered" evidence="1">
    <location>
        <begin position="428"/>
        <end position="473"/>
    </location>
</feature>
<feature type="domain" description="DUF936" evidence="2">
    <location>
        <begin position="4"/>
        <end position="119"/>
    </location>
</feature>
<feature type="compositionally biased region" description="Basic and acidic residues" evidence="1">
    <location>
        <begin position="428"/>
        <end position="437"/>
    </location>
</feature>
<dbReference type="Proteomes" id="UP001293254">
    <property type="component" value="Unassembled WGS sequence"/>
</dbReference>
<dbReference type="InterPro" id="IPR048297">
    <property type="entry name" value="DUF936_dom_pln"/>
</dbReference>
<evidence type="ECO:0000259" key="2">
    <source>
        <dbReference type="Pfam" id="PF06075"/>
    </source>
</evidence>
<protein>
    <submittedName>
        <fullName evidence="4">Uncharacterized protein</fullName>
    </submittedName>
</protein>